<dbReference type="AlphaFoldDB" id="A0A5P2H3I9"/>
<protein>
    <submittedName>
        <fullName evidence="3">HNH endonuclease</fullName>
    </submittedName>
</protein>
<evidence type="ECO:0000313" key="4">
    <source>
        <dbReference type="Proteomes" id="UP000322822"/>
    </source>
</evidence>
<evidence type="ECO:0000259" key="2">
    <source>
        <dbReference type="Pfam" id="PF01844"/>
    </source>
</evidence>
<dbReference type="GO" id="GO:0004519">
    <property type="term" value="F:endonuclease activity"/>
    <property type="evidence" value="ECO:0007669"/>
    <property type="project" value="UniProtKB-KW"/>
</dbReference>
<dbReference type="EMBL" id="CP044065">
    <property type="protein sequence ID" value="QET02562.1"/>
    <property type="molecule type" value="Genomic_DNA"/>
</dbReference>
<gene>
    <name evidence="3" type="ORF">FOB72_11285</name>
</gene>
<organism evidence="3 4">
    <name type="scientific">Cupriavidus pauculus</name>
    <dbReference type="NCBI Taxonomy" id="82633"/>
    <lineage>
        <taxon>Bacteria</taxon>
        <taxon>Pseudomonadati</taxon>
        <taxon>Pseudomonadota</taxon>
        <taxon>Betaproteobacteria</taxon>
        <taxon>Burkholderiales</taxon>
        <taxon>Burkholderiaceae</taxon>
        <taxon>Cupriavidus</taxon>
    </lineage>
</organism>
<feature type="region of interest" description="Disordered" evidence="1">
    <location>
        <begin position="205"/>
        <end position="230"/>
    </location>
</feature>
<dbReference type="Proteomes" id="UP000322822">
    <property type="component" value="Chromosome 1"/>
</dbReference>
<name>A0A5P2H3I9_9BURK</name>
<dbReference type="Pfam" id="PF01844">
    <property type="entry name" value="HNH"/>
    <property type="match status" value="1"/>
</dbReference>
<accession>A0A5P2H3I9</accession>
<dbReference type="OrthoDB" id="7064265at2"/>
<dbReference type="GO" id="GO:0008270">
    <property type="term" value="F:zinc ion binding"/>
    <property type="evidence" value="ECO:0007669"/>
    <property type="project" value="InterPro"/>
</dbReference>
<feature type="domain" description="HNH" evidence="2">
    <location>
        <begin position="169"/>
        <end position="206"/>
    </location>
</feature>
<sequence length="230" mass="26024">MPKDQLPVVHSAETLDLKFPEAKDHITPEDASKTRTLITTGGVFTPDGKPYIPTSALAHLLATDKPGVNQLYNDLPNEDKMQDGHTRYIATPALNKEFSRRIQEPRDVYKIERLKDAEACVNAFRDNPELEKRRALVESHIRKTLPKLKQQMLKAENITACQVTGEPLQTDAQVHHIERQADQPSKSLDPDNLVLINKSPHQRIHDAEAHSHEALASLAGEENWPYRRKT</sequence>
<keyword evidence="3" id="KW-0378">Hydrolase</keyword>
<proteinExistence type="predicted"/>
<dbReference type="RefSeq" id="WP_150372593.1">
    <property type="nucleotide sequence ID" value="NZ_CP044065.1"/>
</dbReference>
<keyword evidence="3" id="KW-0255">Endonuclease</keyword>
<dbReference type="InterPro" id="IPR002711">
    <property type="entry name" value="HNH"/>
</dbReference>
<dbReference type="GO" id="GO:0003676">
    <property type="term" value="F:nucleic acid binding"/>
    <property type="evidence" value="ECO:0007669"/>
    <property type="project" value="InterPro"/>
</dbReference>
<evidence type="ECO:0000313" key="3">
    <source>
        <dbReference type="EMBL" id="QET02562.1"/>
    </source>
</evidence>
<reference evidence="3 4" key="1">
    <citation type="submission" date="2019-09" db="EMBL/GenBank/DDBJ databases">
        <title>FDA dAtabase for Regulatory Grade micrObial Sequences (FDA-ARGOS): Supporting development and validation of Infectious Disease Dx tests.</title>
        <authorList>
            <person name="Sciortino C."/>
            <person name="Tallon L."/>
            <person name="Sadzewicz L."/>
            <person name="Vavikolanu K."/>
            <person name="Mehta A."/>
            <person name="Aluvathingal J."/>
            <person name="Nadendla S."/>
            <person name="Nandy P."/>
            <person name="Geyer C."/>
            <person name="Yan Y."/>
            <person name="Sichtig H."/>
        </authorList>
    </citation>
    <scope>NUCLEOTIDE SEQUENCE [LARGE SCALE GENOMIC DNA]</scope>
    <source>
        <strain evidence="3 4">FDAARGOS_664</strain>
    </source>
</reference>
<keyword evidence="3" id="KW-0540">Nuclease</keyword>
<evidence type="ECO:0000256" key="1">
    <source>
        <dbReference type="SAM" id="MobiDB-lite"/>
    </source>
</evidence>